<organism evidence="4 5">
    <name type="scientific">Cellulosimicrobium cellulans</name>
    <name type="common">Arthrobacter luteus</name>
    <dbReference type="NCBI Taxonomy" id="1710"/>
    <lineage>
        <taxon>Bacteria</taxon>
        <taxon>Bacillati</taxon>
        <taxon>Actinomycetota</taxon>
        <taxon>Actinomycetes</taxon>
        <taxon>Micrococcales</taxon>
        <taxon>Promicromonosporaceae</taxon>
        <taxon>Cellulosimicrobium</taxon>
    </lineage>
</organism>
<sequence>MRGSGVGVGIVGMGSIGVLHARALRDLAPRARLVAYSGGSALDEDLTPSGHAVQVAPDEVVRHEGVDVVAVCTPSGSHARLALAALEAGKHVVVEKPLAVTVEDAVLVERVARERGLVVSMVSQRRFEPQHQALRRALDDGALGELRLVATHVPWYRDDDYYAAAAWRSSTAEGGGSLMNQGVHNVDLLRWLCGPVESVTAQAGTLARAACPVVPGPGGGDDTAEDTTVATLRLASGALGVVTTTTATPPGFPATLALHGSRGSVELAQDEVLRWDVPGVPPPASGSSAGGAADPLAIGHAGHRTQWERVLAALEGAAPPPVGAADAVETVRLLCAIREAAATGRAVRPADLAAPGPATPPH</sequence>
<dbReference type="InterPro" id="IPR000683">
    <property type="entry name" value="Gfo/Idh/MocA-like_OxRdtase_N"/>
</dbReference>
<dbReference type="PANTHER" id="PTHR43249">
    <property type="entry name" value="UDP-N-ACETYL-2-AMINO-2-DEOXY-D-GLUCURONATE OXIDASE"/>
    <property type="match status" value="1"/>
</dbReference>
<dbReference type="InterPro" id="IPR036291">
    <property type="entry name" value="NAD(P)-bd_dom_sf"/>
</dbReference>
<reference evidence="4 5" key="1">
    <citation type="submission" date="2019-06" db="EMBL/GenBank/DDBJ databases">
        <title>Whole genome shotgun sequence of Cellulosimicrobium cellulans NBRC 15516.</title>
        <authorList>
            <person name="Hosoyama A."/>
            <person name="Uohara A."/>
            <person name="Ohji S."/>
            <person name="Ichikawa N."/>
        </authorList>
    </citation>
    <scope>NUCLEOTIDE SEQUENCE [LARGE SCALE GENOMIC DNA]</scope>
    <source>
        <strain evidence="4 5">NBRC 15516</strain>
    </source>
</reference>
<gene>
    <name evidence="4" type="ORF">CCE02nite_36510</name>
</gene>
<comment type="caution">
    <text evidence="4">The sequence shown here is derived from an EMBL/GenBank/DDBJ whole genome shotgun (WGS) entry which is preliminary data.</text>
</comment>
<dbReference type="InterPro" id="IPR052515">
    <property type="entry name" value="Gfo/Idh/MocA_Oxidoreductase"/>
</dbReference>
<evidence type="ECO:0000259" key="3">
    <source>
        <dbReference type="Pfam" id="PF22725"/>
    </source>
</evidence>
<dbReference type="GO" id="GO:0000166">
    <property type="term" value="F:nucleotide binding"/>
    <property type="evidence" value="ECO:0007669"/>
    <property type="project" value="InterPro"/>
</dbReference>
<evidence type="ECO:0000313" key="5">
    <source>
        <dbReference type="Proteomes" id="UP000316659"/>
    </source>
</evidence>
<feature type="domain" description="Gfo/Idh/MocA-like oxidoreductase N-terminal" evidence="2">
    <location>
        <begin position="7"/>
        <end position="121"/>
    </location>
</feature>
<evidence type="ECO:0000259" key="2">
    <source>
        <dbReference type="Pfam" id="PF01408"/>
    </source>
</evidence>
<keyword evidence="1" id="KW-0520">NAD</keyword>
<dbReference type="EMBL" id="BJNZ01000034">
    <property type="protein sequence ID" value="GED11652.1"/>
    <property type="molecule type" value="Genomic_DNA"/>
</dbReference>
<dbReference type="Gene3D" id="3.30.360.10">
    <property type="entry name" value="Dihydrodipicolinate Reductase, domain 2"/>
    <property type="match status" value="1"/>
</dbReference>
<dbReference type="InterPro" id="IPR055170">
    <property type="entry name" value="GFO_IDH_MocA-like_dom"/>
</dbReference>
<dbReference type="Pfam" id="PF01408">
    <property type="entry name" value="GFO_IDH_MocA"/>
    <property type="match status" value="1"/>
</dbReference>
<dbReference type="Proteomes" id="UP000316659">
    <property type="component" value="Unassembled WGS sequence"/>
</dbReference>
<dbReference type="PANTHER" id="PTHR43249:SF1">
    <property type="entry name" value="D-GLUCOSIDE 3-DEHYDROGENASE"/>
    <property type="match status" value="1"/>
</dbReference>
<dbReference type="SUPFAM" id="SSF55347">
    <property type="entry name" value="Glyceraldehyde-3-phosphate dehydrogenase-like, C-terminal domain"/>
    <property type="match status" value="1"/>
</dbReference>
<name>A0A4Y4E221_CELCE</name>
<proteinExistence type="predicted"/>
<feature type="domain" description="GFO/IDH/MocA-like oxidoreductase" evidence="3">
    <location>
        <begin position="131"/>
        <end position="266"/>
    </location>
</feature>
<protein>
    <submittedName>
        <fullName evidence="4">Oxidoreductase</fullName>
    </submittedName>
</protein>
<dbReference type="AlphaFoldDB" id="A0A4Y4E221"/>
<dbReference type="Gene3D" id="3.40.50.720">
    <property type="entry name" value="NAD(P)-binding Rossmann-like Domain"/>
    <property type="match status" value="1"/>
</dbReference>
<evidence type="ECO:0000313" key="4">
    <source>
        <dbReference type="EMBL" id="GED11652.1"/>
    </source>
</evidence>
<evidence type="ECO:0000256" key="1">
    <source>
        <dbReference type="ARBA" id="ARBA00023027"/>
    </source>
</evidence>
<dbReference type="Pfam" id="PF22725">
    <property type="entry name" value="GFO_IDH_MocA_C3"/>
    <property type="match status" value="1"/>
</dbReference>
<dbReference type="SUPFAM" id="SSF51735">
    <property type="entry name" value="NAD(P)-binding Rossmann-fold domains"/>
    <property type="match status" value="1"/>
</dbReference>
<accession>A0A4Y4E221</accession>